<evidence type="ECO:0000313" key="4">
    <source>
        <dbReference type="Proteomes" id="UP001597525"/>
    </source>
</evidence>
<dbReference type="Proteomes" id="UP001597525">
    <property type="component" value="Unassembled WGS sequence"/>
</dbReference>
<accession>A0ABW6BG44</accession>
<feature type="signal peptide" evidence="1">
    <location>
        <begin position="1"/>
        <end position="30"/>
    </location>
</feature>
<organism evidence="3 4">
    <name type="scientific">Sphingobacterium bambusae</name>
    <dbReference type="NCBI Taxonomy" id="662858"/>
    <lineage>
        <taxon>Bacteria</taxon>
        <taxon>Pseudomonadati</taxon>
        <taxon>Bacteroidota</taxon>
        <taxon>Sphingobacteriia</taxon>
        <taxon>Sphingobacteriales</taxon>
        <taxon>Sphingobacteriaceae</taxon>
        <taxon>Sphingobacterium</taxon>
    </lineage>
</organism>
<dbReference type="Pfam" id="PF13905">
    <property type="entry name" value="Thioredoxin_8"/>
    <property type="match status" value="1"/>
</dbReference>
<sequence length="309" mass="34577">MRMKGGLCLKVSFRCLRYVCGIGLFFSLLACSSPSSNSQQQPVSDSSTISPKPQTAADVLSAYWKGYDFHDSTNINTPEKGEQSLVNFISLFPQTTPDIVSAAIKTMLAEAKEDPKAYAFFLTQYEKYLYDPNSPVRNDIYYEPVLEFKLDSTKLTATEKTKTETLLALLRKNMPGSTAADFSYVLSTGQSGSLATLTSPVTVLFFYEPGCSHCEEAIEQLRNQPALNSHIANKQLTFLAVYPFGGQDIWKEYQAKIPSNWLNAFDEKEEVLKKGKYDLKATPTIFLLDEQKKVILKDADVRVLLEYLG</sequence>
<feature type="domain" description="Thioredoxin" evidence="2">
    <location>
        <begin position="173"/>
        <end position="309"/>
    </location>
</feature>
<protein>
    <submittedName>
        <fullName evidence="3">DUF5106 domain-containing protein</fullName>
    </submittedName>
</protein>
<gene>
    <name evidence="3" type="ORF">ACFS7Y_05455</name>
</gene>
<dbReference type="RefSeq" id="WP_320182519.1">
    <property type="nucleotide sequence ID" value="NZ_CP138332.1"/>
</dbReference>
<dbReference type="Pfam" id="PF17127">
    <property type="entry name" value="DUF5106"/>
    <property type="match status" value="1"/>
</dbReference>
<keyword evidence="4" id="KW-1185">Reference proteome</keyword>
<dbReference type="EMBL" id="JBHUPB010000004">
    <property type="protein sequence ID" value="MFD2966820.1"/>
    <property type="molecule type" value="Genomic_DNA"/>
</dbReference>
<name>A0ABW6BG44_9SPHI</name>
<proteinExistence type="predicted"/>
<reference evidence="4" key="1">
    <citation type="journal article" date="2019" name="Int. J. Syst. Evol. Microbiol.">
        <title>The Global Catalogue of Microorganisms (GCM) 10K type strain sequencing project: providing services to taxonomists for standard genome sequencing and annotation.</title>
        <authorList>
            <consortium name="The Broad Institute Genomics Platform"/>
            <consortium name="The Broad Institute Genome Sequencing Center for Infectious Disease"/>
            <person name="Wu L."/>
            <person name="Ma J."/>
        </authorList>
    </citation>
    <scope>NUCLEOTIDE SEQUENCE [LARGE SCALE GENOMIC DNA]</scope>
    <source>
        <strain evidence="4">KCTC 22814</strain>
    </source>
</reference>
<dbReference type="SUPFAM" id="SSF52833">
    <property type="entry name" value="Thioredoxin-like"/>
    <property type="match status" value="1"/>
</dbReference>
<evidence type="ECO:0000313" key="3">
    <source>
        <dbReference type="EMBL" id="MFD2966820.1"/>
    </source>
</evidence>
<dbReference type="Gene3D" id="3.40.30.10">
    <property type="entry name" value="Glutaredoxin"/>
    <property type="match status" value="1"/>
</dbReference>
<keyword evidence="1" id="KW-0732">Signal</keyword>
<comment type="caution">
    <text evidence="3">The sequence shown here is derived from an EMBL/GenBank/DDBJ whole genome shotgun (WGS) entry which is preliminary data.</text>
</comment>
<dbReference type="PROSITE" id="PS51352">
    <property type="entry name" value="THIOREDOXIN_2"/>
    <property type="match status" value="1"/>
</dbReference>
<feature type="chain" id="PRO_5047542230" evidence="1">
    <location>
        <begin position="31"/>
        <end position="309"/>
    </location>
</feature>
<dbReference type="InterPro" id="IPR013766">
    <property type="entry name" value="Thioredoxin_domain"/>
</dbReference>
<dbReference type="InterPro" id="IPR033395">
    <property type="entry name" value="DUF5106"/>
</dbReference>
<dbReference type="PROSITE" id="PS51257">
    <property type="entry name" value="PROKAR_LIPOPROTEIN"/>
    <property type="match status" value="1"/>
</dbReference>
<dbReference type="InterPro" id="IPR012336">
    <property type="entry name" value="Thioredoxin-like_fold"/>
</dbReference>
<evidence type="ECO:0000259" key="2">
    <source>
        <dbReference type="PROSITE" id="PS51352"/>
    </source>
</evidence>
<evidence type="ECO:0000256" key="1">
    <source>
        <dbReference type="SAM" id="SignalP"/>
    </source>
</evidence>
<dbReference type="InterPro" id="IPR036249">
    <property type="entry name" value="Thioredoxin-like_sf"/>
</dbReference>